<evidence type="ECO:0000256" key="4">
    <source>
        <dbReference type="ARBA" id="ARBA00023212"/>
    </source>
</evidence>
<feature type="domain" description="TOG" evidence="7">
    <location>
        <begin position="762"/>
        <end position="1014"/>
    </location>
</feature>
<evidence type="ECO:0000256" key="5">
    <source>
        <dbReference type="PROSITE-ProRule" id="PRU00103"/>
    </source>
</evidence>
<evidence type="ECO:0000313" key="8">
    <source>
        <dbReference type="EnsemblProtists" id="HpaP811498"/>
    </source>
</evidence>
<evidence type="ECO:0000313" key="9">
    <source>
        <dbReference type="Proteomes" id="UP000011713"/>
    </source>
</evidence>
<sequence>MEETAALLASSVLKQRFAGVSKLLEQLRTQKATSETADALITHVLPCIRDHNSKIALGALEILEQLLLAPVADSTLRSTFKLLWTSVVERLGDSKMNVRQKAVDVAVAVSLVLDVSTVLEKLQLCMKHKNWRTREQVLKLLEDSSKDVRDAAMIALEKFYAYIGSSLLNKNLRAGQMKTLEKRFENISKSSGAIVRATLSDGVASVYHGAFDRNDDLPHALPSKMSSYDTQAPSSSSSSVARYLESVRHRSSEVVQDVSLPGTSSDDISDKEIHKQLGVVFDKLQRDNDWDKRVDGLKILQKLANRCAKRGAAISLLSQGLRPIRERLCQQVIDLRSSVSKEACETIQILARTLTDEFNAHAEICLGNLLKATYVTIQVISTAADTTIRAIIESTSNGYTRLVPKLIECASSRNHVLRFNAVCYLTLTLQRWSVNFLSKYDHRAALCQLVALSGPTDVRYCVRHSDLFVPIMPVILRDALGDVRAQSRKCYWSFRHVFPAEAKSIFSRLDGPTQKNLRDDSLKSTAQAARLTTDSSLVTPAPPNGAGGRSALRTTNSAQPATSALPALNSVTFDVDEQAVQRDASSQESAAGKLPRRVFEGSLGLQGVDANEESAQTSRVLSQRPLRVGHVALAKPSVSKDGFASENETKKSTVVGPLRVRNIPASLQTASATNENLGALRQEPLTAGSQTNSNPVSKVQRVQRTVEPQAPIVMEIEESGPKRLLVASVASPTASNASSSRTNVSLRDDSIDNKPKRAVLTKSSERLKAADLLLADYLEEALRKIDSESWSTRLESVEFIGKLLRERVDQVTNGTGEDHKVDGRILIVFIKHLSDAHYRVSQGVLKSFLPLLQLCGDKHVLVPHLKSILPKLFQKFIDTKDVIRMIAKENLEHITSTVDSSTLAAIMISLLGDGSNMKIKAAMCHYLRELLPRAEGYMKNGINNSHMRSFLLRIALLIDAEVPVSVSSACGELVSVVAQLYASEMEAALGLLPPSKRSVVAKVLKSKKIVLDCSNRQSPLFSSADPQKTWPQNGNNNNYIMEKLAPKSERSRKRPESPNVDSFDSARLNDQKKINVTSRSVFEGRTNNRSVSQGNEDVVRAVAPLKSIPSCGSLFSCGETTLDKHGTELEDILHFLEEKNMSEAEIMHVLYRTMHAIKTTSCETWNRCFGRLLLLLLDAATEKDARALKVLQELVAAQPSRAQMFSELLFQRLIDAIVDQDGVVSLIVQK</sequence>
<dbReference type="OMA" id="KMRHNWL"/>
<dbReference type="InterPro" id="IPR024395">
    <property type="entry name" value="CLASP_N_dom"/>
</dbReference>
<keyword evidence="2" id="KW-0963">Cytoplasm</keyword>
<comment type="subcellular location">
    <subcellularLocation>
        <location evidence="1">Cytoplasm</location>
        <location evidence="1">Cytoskeleton</location>
    </subcellularLocation>
</comment>
<feature type="region of interest" description="Disordered" evidence="6">
    <location>
        <begin position="222"/>
        <end position="242"/>
    </location>
</feature>
<dbReference type="InterPro" id="IPR011989">
    <property type="entry name" value="ARM-like"/>
</dbReference>
<evidence type="ECO:0000259" key="7">
    <source>
        <dbReference type="SMART" id="SM01349"/>
    </source>
</evidence>
<accession>M4BY66</accession>
<feature type="domain" description="TOG" evidence="7">
    <location>
        <begin position="2"/>
        <end position="193"/>
    </location>
</feature>
<feature type="repeat" description="HEAT" evidence="5">
    <location>
        <begin position="133"/>
        <end position="171"/>
    </location>
</feature>
<evidence type="ECO:0000256" key="3">
    <source>
        <dbReference type="ARBA" id="ARBA00022737"/>
    </source>
</evidence>
<dbReference type="AlphaFoldDB" id="M4BY66"/>
<dbReference type="GO" id="GO:1902903">
    <property type="term" value="P:regulation of supramolecular fiber organization"/>
    <property type="evidence" value="ECO:0007669"/>
    <property type="project" value="UniProtKB-ARBA"/>
</dbReference>
<evidence type="ECO:0000256" key="6">
    <source>
        <dbReference type="SAM" id="MobiDB-lite"/>
    </source>
</evidence>
<feature type="compositionally biased region" description="Polar residues" evidence="6">
    <location>
        <begin position="523"/>
        <end position="538"/>
    </location>
</feature>
<dbReference type="PANTHER" id="PTHR21567:SF9">
    <property type="entry name" value="CLIP-ASSOCIATING PROTEIN"/>
    <property type="match status" value="1"/>
</dbReference>
<dbReference type="Gene3D" id="1.25.10.10">
    <property type="entry name" value="Leucine-rich Repeat Variant"/>
    <property type="match status" value="3"/>
</dbReference>
<dbReference type="InterPro" id="IPR034085">
    <property type="entry name" value="TOG"/>
</dbReference>
<dbReference type="PROSITE" id="PS50077">
    <property type="entry name" value="HEAT_REPEAT"/>
    <property type="match status" value="1"/>
</dbReference>
<feature type="compositionally biased region" description="Polar residues" evidence="6">
    <location>
        <begin position="224"/>
        <end position="233"/>
    </location>
</feature>
<organism evidence="8 9">
    <name type="scientific">Hyaloperonospora arabidopsidis (strain Emoy2)</name>
    <name type="common">Downy mildew agent</name>
    <name type="synonym">Peronospora arabidopsidis</name>
    <dbReference type="NCBI Taxonomy" id="559515"/>
    <lineage>
        <taxon>Eukaryota</taxon>
        <taxon>Sar</taxon>
        <taxon>Stramenopiles</taxon>
        <taxon>Oomycota</taxon>
        <taxon>Peronosporomycetes</taxon>
        <taxon>Peronosporales</taxon>
        <taxon>Peronosporaceae</taxon>
        <taxon>Hyaloperonospora</taxon>
    </lineage>
</organism>
<protein>
    <recommendedName>
        <fullName evidence="7">TOG domain-containing protein</fullName>
    </recommendedName>
</protein>
<feature type="region of interest" description="Disordered" evidence="6">
    <location>
        <begin position="516"/>
        <end position="559"/>
    </location>
</feature>
<reference evidence="8" key="2">
    <citation type="submission" date="2015-06" db="UniProtKB">
        <authorList>
            <consortium name="EnsemblProtists"/>
        </authorList>
    </citation>
    <scope>IDENTIFICATION</scope>
    <source>
        <strain evidence="8">Emoy2</strain>
    </source>
</reference>
<dbReference type="GO" id="GO:0005881">
    <property type="term" value="C:cytoplasmic microtubule"/>
    <property type="evidence" value="ECO:0007669"/>
    <property type="project" value="TreeGrafter"/>
</dbReference>
<reference evidence="9" key="1">
    <citation type="journal article" date="2010" name="Science">
        <title>Signatures of adaptation to obligate biotrophy in the Hyaloperonospora arabidopsidis genome.</title>
        <authorList>
            <person name="Baxter L."/>
            <person name="Tripathy S."/>
            <person name="Ishaque N."/>
            <person name="Boot N."/>
            <person name="Cabral A."/>
            <person name="Kemen E."/>
            <person name="Thines M."/>
            <person name="Ah-Fong A."/>
            <person name="Anderson R."/>
            <person name="Badejoko W."/>
            <person name="Bittner-Eddy P."/>
            <person name="Boore J.L."/>
            <person name="Chibucos M.C."/>
            <person name="Coates M."/>
            <person name="Dehal P."/>
            <person name="Delehaunty K."/>
            <person name="Dong S."/>
            <person name="Downton P."/>
            <person name="Dumas B."/>
            <person name="Fabro G."/>
            <person name="Fronick C."/>
            <person name="Fuerstenberg S.I."/>
            <person name="Fulton L."/>
            <person name="Gaulin E."/>
            <person name="Govers F."/>
            <person name="Hughes L."/>
            <person name="Humphray S."/>
            <person name="Jiang R.H."/>
            <person name="Judelson H."/>
            <person name="Kamoun S."/>
            <person name="Kyung K."/>
            <person name="Meijer H."/>
            <person name="Minx P."/>
            <person name="Morris P."/>
            <person name="Nelson J."/>
            <person name="Phuntumart V."/>
            <person name="Qutob D."/>
            <person name="Rehmany A."/>
            <person name="Rougon-Cardoso A."/>
            <person name="Ryden P."/>
            <person name="Torto-Alalibo T."/>
            <person name="Studholme D."/>
            <person name="Wang Y."/>
            <person name="Win J."/>
            <person name="Wood J."/>
            <person name="Clifton S.W."/>
            <person name="Rogers J."/>
            <person name="Van den Ackerveken G."/>
            <person name="Jones J.D."/>
            <person name="McDowell J.M."/>
            <person name="Beynon J."/>
            <person name="Tyler B.M."/>
        </authorList>
    </citation>
    <scope>NUCLEOTIDE SEQUENCE [LARGE SCALE GENOMIC DNA]</scope>
    <source>
        <strain evidence="9">Emoy2</strain>
    </source>
</reference>
<keyword evidence="3" id="KW-0677">Repeat</keyword>
<dbReference type="GO" id="GO:0000226">
    <property type="term" value="P:microtubule cytoskeleton organization"/>
    <property type="evidence" value="ECO:0007669"/>
    <property type="project" value="UniProtKB-ARBA"/>
</dbReference>
<dbReference type="Pfam" id="PF12348">
    <property type="entry name" value="CLASP_N"/>
    <property type="match status" value="1"/>
</dbReference>
<dbReference type="VEuPathDB" id="FungiDB:HpaG811498"/>
<feature type="domain" description="TOG" evidence="7">
    <location>
        <begin position="266"/>
        <end position="531"/>
    </location>
</feature>
<dbReference type="HOGENOM" id="CLU_270172_0_0_1"/>
<dbReference type="Proteomes" id="UP000011713">
    <property type="component" value="Unassembled WGS sequence"/>
</dbReference>
<dbReference type="GO" id="GO:0005819">
    <property type="term" value="C:spindle"/>
    <property type="evidence" value="ECO:0007669"/>
    <property type="project" value="UniProtKB-ARBA"/>
</dbReference>
<dbReference type="GO" id="GO:0000278">
    <property type="term" value="P:mitotic cell cycle"/>
    <property type="evidence" value="ECO:0007669"/>
    <property type="project" value="UniProtKB-ARBA"/>
</dbReference>
<proteinExistence type="predicted"/>
<dbReference type="eggNOG" id="ENOG502RY6A">
    <property type="taxonomic scope" value="Eukaryota"/>
</dbReference>
<dbReference type="SUPFAM" id="SSF48371">
    <property type="entry name" value="ARM repeat"/>
    <property type="match status" value="1"/>
</dbReference>
<dbReference type="PANTHER" id="PTHR21567">
    <property type="entry name" value="CLASP"/>
    <property type="match status" value="1"/>
</dbReference>
<dbReference type="InterPro" id="IPR021133">
    <property type="entry name" value="HEAT_type_2"/>
</dbReference>
<feature type="region of interest" description="Disordered" evidence="6">
    <location>
        <begin position="1046"/>
        <end position="1068"/>
    </location>
</feature>
<dbReference type="SMART" id="SM01349">
    <property type="entry name" value="TOG"/>
    <property type="match status" value="3"/>
</dbReference>
<dbReference type="InParanoid" id="M4BY66"/>
<name>M4BY66_HYAAE</name>
<dbReference type="GO" id="GO:0031110">
    <property type="term" value="P:regulation of microtubule polymerization or depolymerization"/>
    <property type="evidence" value="ECO:0007669"/>
    <property type="project" value="UniProtKB-ARBA"/>
</dbReference>
<dbReference type="GO" id="GO:0008017">
    <property type="term" value="F:microtubule binding"/>
    <property type="evidence" value="ECO:0007669"/>
    <property type="project" value="TreeGrafter"/>
</dbReference>
<evidence type="ECO:0000256" key="2">
    <source>
        <dbReference type="ARBA" id="ARBA00022490"/>
    </source>
</evidence>
<evidence type="ECO:0000256" key="1">
    <source>
        <dbReference type="ARBA" id="ARBA00004245"/>
    </source>
</evidence>
<dbReference type="InterPro" id="IPR016024">
    <property type="entry name" value="ARM-type_fold"/>
</dbReference>
<feature type="region of interest" description="Disordered" evidence="6">
    <location>
        <begin position="1020"/>
        <end position="1039"/>
    </location>
</feature>
<keyword evidence="4" id="KW-0206">Cytoskeleton</keyword>
<dbReference type="EMBL" id="JH598038">
    <property type="status" value="NOT_ANNOTATED_CDS"/>
    <property type="molecule type" value="Genomic_DNA"/>
</dbReference>
<dbReference type="EnsemblProtists" id="HpaT811498">
    <property type="protein sequence ID" value="HpaP811498"/>
    <property type="gene ID" value="HpaG811498"/>
</dbReference>
<keyword evidence="9" id="KW-1185">Reference proteome</keyword>
<dbReference type="STRING" id="559515.M4BY66"/>